<dbReference type="Proteomes" id="UP000092544">
    <property type="component" value="Unassembled WGS sequence"/>
</dbReference>
<feature type="compositionally biased region" description="Basic and acidic residues" evidence="17">
    <location>
        <begin position="797"/>
        <end position="806"/>
    </location>
</feature>
<dbReference type="InterPro" id="IPR004659">
    <property type="entry name" value="RNase_E/G"/>
</dbReference>
<feature type="compositionally biased region" description="Basic and acidic residues" evidence="17">
    <location>
        <begin position="876"/>
        <end position="888"/>
    </location>
</feature>
<keyword evidence="3 16" id="KW-0963">Cytoplasm</keyword>
<feature type="compositionally biased region" description="Low complexity" evidence="17">
    <location>
        <begin position="531"/>
        <end position="547"/>
    </location>
</feature>
<evidence type="ECO:0000256" key="11">
    <source>
        <dbReference type="ARBA" id="ARBA00022801"/>
    </source>
</evidence>
<keyword evidence="8 16" id="KW-0479">Metal-binding</keyword>
<dbReference type="GO" id="GO:0008033">
    <property type="term" value="P:tRNA processing"/>
    <property type="evidence" value="ECO:0007669"/>
    <property type="project" value="UniProtKB-UniRule"/>
</dbReference>
<dbReference type="PROSITE" id="PS50126">
    <property type="entry name" value="S1"/>
    <property type="match status" value="1"/>
</dbReference>
<dbReference type="EC" id="3.1.26.12" evidence="16"/>
<evidence type="ECO:0000256" key="4">
    <source>
        <dbReference type="ARBA" id="ARBA00022519"/>
    </source>
</evidence>
<keyword evidence="6 16" id="KW-0819">tRNA processing</keyword>
<evidence type="ECO:0000256" key="15">
    <source>
        <dbReference type="ARBA" id="ARBA00023136"/>
    </source>
</evidence>
<dbReference type="PANTHER" id="PTHR30001:SF1">
    <property type="entry name" value="RIBONUCLEASE E_G-LIKE PROTEIN, CHLOROPLASTIC"/>
    <property type="match status" value="1"/>
</dbReference>
<evidence type="ECO:0000256" key="10">
    <source>
        <dbReference type="ARBA" id="ARBA00022759"/>
    </source>
</evidence>
<comment type="similarity">
    <text evidence="16">Belongs to the RNase E/G family. RNase E subfamily.</text>
</comment>
<accession>A0A1A8TK61</accession>
<feature type="compositionally biased region" description="Polar residues" evidence="17">
    <location>
        <begin position="845"/>
        <end position="857"/>
    </location>
</feature>
<dbReference type="GO" id="GO:0000049">
    <property type="term" value="F:tRNA binding"/>
    <property type="evidence" value="ECO:0007669"/>
    <property type="project" value="UniProtKB-KW"/>
</dbReference>
<feature type="compositionally biased region" description="Low complexity" evidence="17">
    <location>
        <begin position="737"/>
        <end position="746"/>
    </location>
</feature>
<dbReference type="GO" id="GO:0019843">
    <property type="term" value="F:rRNA binding"/>
    <property type="evidence" value="ECO:0007669"/>
    <property type="project" value="UniProtKB-KW"/>
</dbReference>
<keyword evidence="4 16" id="KW-0997">Cell inner membrane</keyword>
<dbReference type="RefSeq" id="WP_067017829.1">
    <property type="nucleotide sequence ID" value="NZ_FLOB01000007.1"/>
</dbReference>
<keyword evidence="2 16" id="KW-1003">Cell membrane</keyword>
<dbReference type="PANTHER" id="PTHR30001">
    <property type="entry name" value="RIBONUCLEASE"/>
    <property type="match status" value="1"/>
</dbReference>
<evidence type="ECO:0000256" key="2">
    <source>
        <dbReference type="ARBA" id="ARBA00022475"/>
    </source>
</evidence>
<dbReference type="OrthoDB" id="9804278at2"/>
<feature type="compositionally biased region" description="Low complexity" evidence="17">
    <location>
        <begin position="666"/>
        <end position="675"/>
    </location>
</feature>
<dbReference type="STRING" id="1792290.MSP8886_03003"/>
<feature type="binding site" evidence="16">
    <location>
        <position position="302"/>
    </location>
    <ligand>
        <name>Mg(2+)</name>
        <dbReference type="ChEBI" id="CHEBI:18420"/>
        <note>catalytic</note>
    </ligand>
</feature>
<keyword evidence="9 16" id="KW-0699">rRNA-binding</keyword>
<evidence type="ECO:0000256" key="14">
    <source>
        <dbReference type="ARBA" id="ARBA00022884"/>
    </source>
</evidence>
<feature type="compositionally biased region" description="Basic and acidic residues" evidence="17">
    <location>
        <begin position="633"/>
        <end position="659"/>
    </location>
</feature>
<evidence type="ECO:0000256" key="12">
    <source>
        <dbReference type="ARBA" id="ARBA00022833"/>
    </source>
</evidence>
<dbReference type="Gene3D" id="3.40.1260.20">
    <property type="entry name" value="Ribonuclease E, catalytic domain"/>
    <property type="match status" value="1"/>
</dbReference>
<feature type="compositionally biased region" description="Basic and acidic residues" evidence="17">
    <location>
        <begin position="1113"/>
        <end position="1125"/>
    </location>
</feature>
<feature type="compositionally biased region" description="Basic and acidic residues" evidence="17">
    <location>
        <begin position="595"/>
        <end position="617"/>
    </location>
</feature>
<dbReference type="GO" id="GO:0009898">
    <property type="term" value="C:cytoplasmic side of plasma membrane"/>
    <property type="evidence" value="ECO:0007669"/>
    <property type="project" value="UniProtKB-UniRule"/>
</dbReference>
<dbReference type="InterPro" id="IPR012340">
    <property type="entry name" value="NA-bd_OB-fold"/>
</dbReference>
<evidence type="ECO:0000256" key="13">
    <source>
        <dbReference type="ARBA" id="ARBA00022842"/>
    </source>
</evidence>
<comment type="function">
    <text evidence="16">Endoribonuclease that plays a central role in RNA processing and decay. Required for the maturation of 5S and 16S rRNAs and the majority of tRNAs. Also involved in the degradation of most mRNAs.</text>
</comment>
<dbReference type="NCBIfam" id="NF008074">
    <property type="entry name" value="PRK10811.1"/>
    <property type="match status" value="1"/>
</dbReference>
<gene>
    <name evidence="16 19" type="primary">rne</name>
    <name evidence="19" type="ORF">MSP8886_03003</name>
</gene>
<proteinExistence type="inferred from homology"/>
<feature type="binding site" evidence="16">
    <location>
        <position position="403"/>
    </location>
    <ligand>
        <name>Zn(2+)</name>
        <dbReference type="ChEBI" id="CHEBI:29105"/>
        <note>ligand shared between dimeric partners</note>
    </ligand>
</feature>
<evidence type="ECO:0000313" key="20">
    <source>
        <dbReference type="Proteomes" id="UP000092544"/>
    </source>
</evidence>
<evidence type="ECO:0000256" key="6">
    <source>
        <dbReference type="ARBA" id="ARBA00022694"/>
    </source>
</evidence>
<dbReference type="NCBIfam" id="TIGR00757">
    <property type="entry name" value="RNaseEG"/>
    <property type="match status" value="1"/>
</dbReference>
<dbReference type="InterPro" id="IPR003029">
    <property type="entry name" value="S1_domain"/>
</dbReference>
<evidence type="ECO:0000256" key="9">
    <source>
        <dbReference type="ARBA" id="ARBA00022730"/>
    </source>
</evidence>
<comment type="catalytic activity">
    <reaction evidence="16">
        <text>Endonucleolytic cleavage of single-stranded RNA in A- and U-rich regions.</text>
        <dbReference type="EC" id="3.1.26.12"/>
    </reaction>
</comment>
<feature type="domain" description="S1 motif" evidence="18">
    <location>
        <begin position="39"/>
        <end position="119"/>
    </location>
</feature>
<feature type="region of interest" description="Disordered" evidence="17">
    <location>
        <begin position="575"/>
        <end position="1140"/>
    </location>
</feature>
<dbReference type="GO" id="GO:0008995">
    <property type="term" value="F:ribonuclease E activity"/>
    <property type="evidence" value="ECO:0007669"/>
    <property type="project" value="UniProtKB-EC"/>
</dbReference>
<dbReference type="Pfam" id="PF00575">
    <property type="entry name" value="S1"/>
    <property type="match status" value="1"/>
</dbReference>
<evidence type="ECO:0000256" key="1">
    <source>
        <dbReference type="ARBA" id="ARBA00005663"/>
    </source>
</evidence>
<keyword evidence="15 16" id="KW-0472">Membrane</keyword>
<feature type="compositionally biased region" description="Basic and acidic residues" evidence="17">
    <location>
        <begin position="817"/>
        <end position="829"/>
    </location>
</feature>
<dbReference type="EMBL" id="FLOB01000007">
    <property type="protein sequence ID" value="SBS34228.1"/>
    <property type="molecule type" value="Genomic_DNA"/>
</dbReference>
<dbReference type="InterPro" id="IPR048583">
    <property type="entry name" value="RNase_E_G_thioredoxin-like"/>
</dbReference>
<keyword evidence="10 16" id="KW-0255">Endonuclease</keyword>
<protein>
    <recommendedName>
        <fullName evidence="16">Ribonuclease E</fullName>
        <shortName evidence="16">RNase E</shortName>
        <ecNumber evidence="16">3.1.26.12</ecNumber>
    </recommendedName>
</protein>
<evidence type="ECO:0000256" key="5">
    <source>
        <dbReference type="ARBA" id="ARBA00022552"/>
    </source>
</evidence>
<comment type="subunit">
    <text evidence="16">Component of the RNA degradosome, which is a multiprotein complex involved in RNA processing and mRNA degradation. Within the RNA degradosome, RNase E assembles into a homotetramer formed by a dimer of dimers.</text>
</comment>
<feature type="region of interest" description="Required for zinc-mediated homotetramerization and catalytic activity" evidence="16">
    <location>
        <begin position="403"/>
        <end position="406"/>
    </location>
</feature>
<evidence type="ECO:0000256" key="3">
    <source>
        <dbReference type="ARBA" id="ARBA00022490"/>
    </source>
</evidence>
<dbReference type="HAMAP" id="MF_00970">
    <property type="entry name" value="RNase_E"/>
    <property type="match status" value="1"/>
</dbReference>
<keyword evidence="5 16" id="KW-0698">rRNA processing</keyword>
<evidence type="ECO:0000256" key="16">
    <source>
        <dbReference type="HAMAP-Rule" id="MF_00970"/>
    </source>
</evidence>
<dbReference type="CDD" id="cd04453">
    <property type="entry name" value="S1_RNase_E"/>
    <property type="match status" value="1"/>
</dbReference>
<keyword evidence="11 16" id="KW-0378">Hydrolase</keyword>
<evidence type="ECO:0000256" key="17">
    <source>
        <dbReference type="SAM" id="MobiDB-lite"/>
    </source>
</evidence>
<feature type="compositionally biased region" description="Basic and acidic residues" evidence="17">
    <location>
        <begin position="858"/>
        <end position="868"/>
    </location>
</feature>
<feature type="binding site" evidence="16">
    <location>
        <position position="406"/>
    </location>
    <ligand>
        <name>Zn(2+)</name>
        <dbReference type="ChEBI" id="CHEBI:29105"/>
        <note>ligand shared between dimeric partners</note>
    </ligand>
</feature>
<evidence type="ECO:0000313" key="19">
    <source>
        <dbReference type="EMBL" id="SBS34228.1"/>
    </source>
</evidence>
<evidence type="ECO:0000256" key="8">
    <source>
        <dbReference type="ARBA" id="ARBA00022723"/>
    </source>
</evidence>
<keyword evidence="14 16" id="KW-0694">RNA-binding</keyword>
<keyword evidence="13 16" id="KW-0460">Magnesium</keyword>
<keyword evidence="16" id="KW-0820">tRNA-binding</keyword>
<dbReference type="GO" id="GO:0008270">
    <property type="term" value="F:zinc ion binding"/>
    <property type="evidence" value="ECO:0007669"/>
    <property type="project" value="UniProtKB-UniRule"/>
</dbReference>
<keyword evidence="12 16" id="KW-0862">Zinc</keyword>
<feature type="compositionally biased region" description="Basic residues" evidence="17">
    <location>
        <begin position="1053"/>
        <end position="1063"/>
    </location>
</feature>
<dbReference type="GO" id="GO:0005737">
    <property type="term" value="C:cytoplasm"/>
    <property type="evidence" value="ECO:0007669"/>
    <property type="project" value="UniProtKB-SubCell"/>
</dbReference>
<feature type="compositionally biased region" description="Acidic residues" evidence="17">
    <location>
        <begin position="1000"/>
        <end position="1011"/>
    </location>
</feature>
<dbReference type="AlphaFoldDB" id="A0A1A8TK61"/>
<sequence>MIRMLINATQQEELRVALVDGQRLYDLDIESGSREQKKANIYKGRITRIEPSLEAAFVDYGAERHGFLPLKEISKTYFSKKSNHDGRINIKDVLSEGQEVIVQVDKEERGNKGAALTTFVSLAGRYLVLMPNNPRAGGISRRIDGDDRSQLKEAMSGLNTPENGGLIVRTAGVGRSTEELQWDLDYLDTLWSSITKAASEKPAPFLIYQESNIVIRAIRDYLREDIGEVLIDEKSAYQDAINFVMQVMPHFKSRIKMYTDSTPLFNRFQIETQIETAFQREVRLPSGGSIVIDPTEALVSIDINSARATKGGDIEETALQTNLEAADEIARQLRLRDIGGLVVIDFIDMTPVRNQKEVENRMKNALEADRARVQLGRISRFGLLEMSRQRLRPSLGETSGIVCPRCNGQGFIRDVESLALSVLRLIEEECSKERTAQIRAVLPVSVATFLLNEKRTNIAKIEKRNSVHIILVPNPHMETPHFEVERIRDDSSVVSQNENSYTLVETPEQPPYEPRQVKESARPQAAVTSIAPKSPAPAHTATSPSPSEQTKKSVTTQKPGLLKRIMTALFGDAEPAPAAAKSTPAGKAQTNKPAAKTERHSGGERNTDRDRNNERPASKNSNRNNRNKRSKHQNADRDNATESSKENSRSTRQSRREQAEASAKGSRNNTNTRSNNKQDSQEAKSERKDSSTKAPRQEKFVPEVAERKREKNENIRRSGKIKDEAIEAEKLKEQEDAALVEAAAQAEETRRNDEASNEDGTPQRRSRRSRRSRKPANRNEDSNTNEESEVEQAATQEESKQEKAPETQEPAQTEKAASFDKKAPEEKAPEAAQPTEATEEIADAQATQMPTEQTTVVSEEKAETEDKQSNAVPTDAEEKADVAPEPRPAKPKMSAKAQLGDVRATPSQPDQSEMVATESTEQAQSSEAVQSTEPAEKAESADISEEAASSQEPVVADEPVAVTQQPVKTAEAELSEEKLELPEAEASDAVTTNTQTTSAETEEVLVEEVLVEESKPSEPEAANTATEATEQVESVEESKEEAAETPEAPATGKRIRTPRRGRGKPAVTANTADQKEPVALPEAILAQQEKLKLEQEEKRKAATSRRRSSTGRVKNDPRLEREKEASQSIKAEAVEATDTE</sequence>
<dbReference type="InterPro" id="IPR028878">
    <property type="entry name" value="RNase_E"/>
</dbReference>
<dbReference type="Pfam" id="PF20833">
    <property type="entry name" value="RNase_E_G_Thio"/>
    <property type="match status" value="1"/>
</dbReference>
<feature type="compositionally biased region" description="Basic and acidic residues" evidence="17">
    <location>
        <begin position="679"/>
        <end position="735"/>
    </location>
</feature>
<organism evidence="19 20">
    <name type="scientific">Marinomonas spartinae</name>
    <dbReference type="NCBI Taxonomy" id="1792290"/>
    <lineage>
        <taxon>Bacteria</taxon>
        <taxon>Pseudomonadati</taxon>
        <taxon>Pseudomonadota</taxon>
        <taxon>Gammaproteobacteria</taxon>
        <taxon>Oceanospirillales</taxon>
        <taxon>Oceanospirillaceae</taxon>
        <taxon>Marinomonas</taxon>
    </lineage>
</organism>
<name>A0A1A8TK61_9GAMM</name>
<keyword evidence="7 16" id="KW-0540">Nuclease</keyword>
<dbReference type="SUPFAM" id="SSF50249">
    <property type="entry name" value="Nucleic acid-binding proteins"/>
    <property type="match status" value="1"/>
</dbReference>
<evidence type="ECO:0000256" key="7">
    <source>
        <dbReference type="ARBA" id="ARBA00022722"/>
    </source>
</evidence>
<dbReference type="Pfam" id="PF10150">
    <property type="entry name" value="RNase_E_G"/>
    <property type="match status" value="1"/>
</dbReference>
<dbReference type="InterPro" id="IPR019307">
    <property type="entry name" value="RNA-bd_AU-1/RNase_E/G"/>
</dbReference>
<dbReference type="GO" id="GO:0006364">
    <property type="term" value="P:rRNA processing"/>
    <property type="evidence" value="ECO:0007669"/>
    <property type="project" value="UniProtKB-UniRule"/>
</dbReference>
<comment type="similarity">
    <text evidence="1">Belongs to the RNase E/G family. RNase G subfamily.</text>
</comment>
<feature type="binding site" evidence="16">
    <location>
        <position position="345"/>
    </location>
    <ligand>
        <name>Mg(2+)</name>
        <dbReference type="ChEBI" id="CHEBI:18420"/>
        <note>catalytic</note>
    </ligand>
</feature>
<feature type="compositionally biased region" description="Basic and acidic residues" evidence="17">
    <location>
        <begin position="1089"/>
        <end position="1100"/>
    </location>
</feature>
<comment type="cofactor">
    <cofactor evidence="16">
        <name>Mg(2+)</name>
        <dbReference type="ChEBI" id="CHEBI:18420"/>
    </cofactor>
    <text evidence="16">Binds 1 Mg(2+) ion per subunit.</text>
</comment>
<dbReference type="SMART" id="SM00316">
    <property type="entry name" value="S1"/>
    <property type="match status" value="1"/>
</dbReference>
<dbReference type="FunFam" id="2.40.50.140:FF:000040">
    <property type="entry name" value="Ribonuclease E"/>
    <property type="match status" value="1"/>
</dbReference>
<comment type="cofactor">
    <cofactor evidence="16">
        <name>Zn(2+)</name>
        <dbReference type="ChEBI" id="CHEBI:29105"/>
    </cofactor>
    <text evidence="16">Binds 2 Zn(2+) ions per homotetramer.</text>
</comment>
<dbReference type="GO" id="GO:0006402">
    <property type="term" value="P:mRNA catabolic process"/>
    <property type="evidence" value="ECO:0007669"/>
    <property type="project" value="UniProtKB-UniRule"/>
</dbReference>
<dbReference type="Gene3D" id="2.40.50.140">
    <property type="entry name" value="Nucleic acid-binding proteins"/>
    <property type="match status" value="1"/>
</dbReference>
<feature type="compositionally biased region" description="Polar residues" evidence="17">
    <location>
        <begin position="492"/>
        <end position="503"/>
    </location>
</feature>
<feature type="compositionally biased region" description="Basic residues" evidence="17">
    <location>
        <begin position="764"/>
        <end position="776"/>
    </location>
</feature>
<dbReference type="GO" id="GO:0000287">
    <property type="term" value="F:magnesium ion binding"/>
    <property type="evidence" value="ECO:0007669"/>
    <property type="project" value="UniProtKB-UniRule"/>
</dbReference>
<feature type="compositionally biased region" description="Polar residues" evidence="17">
    <location>
        <begin position="917"/>
        <end position="933"/>
    </location>
</feature>
<feature type="compositionally biased region" description="Low complexity" evidence="17">
    <location>
        <begin position="1019"/>
        <end position="1032"/>
    </location>
</feature>
<comment type="subcellular location">
    <subcellularLocation>
        <location evidence="16">Cytoplasm</location>
    </subcellularLocation>
    <subcellularLocation>
        <location evidence="16">Cell inner membrane</location>
        <topology evidence="16">Peripheral membrane protein</topology>
        <orientation evidence="16">Cytoplasmic side</orientation>
    </subcellularLocation>
</comment>
<feature type="region of interest" description="Disordered" evidence="17">
    <location>
        <begin position="488"/>
        <end position="559"/>
    </location>
</feature>
<evidence type="ECO:0000259" key="18">
    <source>
        <dbReference type="PROSITE" id="PS50126"/>
    </source>
</evidence>
<keyword evidence="20" id="KW-1185">Reference proteome</keyword>
<reference evidence="19 20" key="1">
    <citation type="submission" date="2016-06" db="EMBL/GenBank/DDBJ databases">
        <authorList>
            <person name="Kjaerup R.B."/>
            <person name="Dalgaard T.S."/>
            <person name="Juul-Madsen H.R."/>
        </authorList>
    </citation>
    <scope>NUCLEOTIDE SEQUENCE [LARGE SCALE GENOMIC DNA]</scope>
    <source>
        <strain evidence="19 20">CECT 8886</strain>
    </source>
</reference>